<dbReference type="InterPro" id="IPR036236">
    <property type="entry name" value="Znf_C2H2_sf"/>
</dbReference>
<comment type="subcellular location">
    <subcellularLocation>
        <location evidence="1">Nucleus</location>
    </subcellularLocation>
</comment>
<dbReference type="PANTHER" id="PTHR14196:SF0">
    <property type="entry name" value="PROTEIN BOWEL"/>
    <property type="match status" value="1"/>
</dbReference>
<dbReference type="OrthoDB" id="9451254at2759"/>
<dbReference type="GO" id="GO:0000977">
    <property type="term" value="F:RNA polymerase II transcription regulatory region sequence-specific DNA binding"/>
    <property type="evidence" value="ECO:0007669"/>
    <property type="project" value="TreeGrafter"/>
</dbReference>
<dbReference type="GO" id="GO:0005634">
    <property type="term" value="C:nucleus"/>
    <property type="evidence" value="ECO:0007669"/>
    <property type="project" value="UniProtKB-SubCell"/>
</dbReference>
<dbReference type="PROSITE" id="PS50157">
    <property type="entry name" value="ZINC_FINGER_C2H2_2"/>
    <property type="match status" value="5"/>
</dbReference>
<feature type="region of interest" description="Disordered" evidence="12">
    <location>
        <begin position="389"/>
        <end position="441"/>
    </location>
</feature>
<evidence type="ECO:0000256" key="1">
    <source>
        <dbReference type="ARBA" id="ARBA00004123"/>
    </source>
</evidence>
<dbReference type="FunFam" id="3.30.160.60:FF:000148">
    <property type="entry name" value="zinc finger protein Gfi-1"/>
    <property type="match status" value="1"/>
</dbReference>
<feature type="domain" description="C2H2-type" evidence="13">
    <location>
        <begin position="297"/>
        <end position="324"/>
    </location>
</feature>
<protein>
    <submittedName>
        <fullName evidence="14">(Mediterranean fruit fly) hypothetical protein</fullName>
    </submittedName>
</protein>
<evidence type="ECO:0000313" key="15">
    <source>
        <dbReference type="Proteomes" id="UP000606786"/>
    </source>
</evidence>
<evidence type="ECO:0000256" key="3">
    <source>
        <dbReference type="ARBA" id="ARBA00022723"/>
    </source>
</evidence>
<keyword evidence="2" id="KW-0217">Developmental protein</keyword>
<evidence type="ECO:0000256" key="5">
    <source>
        <dbReference type="ARBA" id="ARBA00022771"/>
    </source>
</evidence>
<dbReference type="PANTHER" id="PTHR14196">
    <property type="entry name" value="ODD-SKIPPED - RELATED"/>
    <property type="match status" value="1"/>
</dbReference>
<feature type="domain" description="C2H2-type" evidence="13">
    <location>
        <begin position="241"/>
        <end position="268"/>
    </location>
</feature>
<dbReference type="SUPFAM" id="SSF57667">
    <property type="entry name" value="beta-beta-alpha zinc fingers"/>
    <property type="match status" value="3"/>
</dbReference>
<dbReference type="Gene3D" id="3.30.160.60">
    <property type="entry name" value="Classic Zinc Finger"/>
    <property type="match status" value="5"/>
</dbReference>
<dbReference type="AlphaFoldDB" id="A0A811UPJ2"/>
<sequence length="896" mass="95631">MPTENAMDERAGGGGPISMVRPTRLEQFLQAPGTGGAPEQRSASSGRVPGGAAAAAAAAAAYETQLAYQHHLVAAGLMGPGAGGAANAQTAHSAFVPVLPSRSAMRAPGAAAALYGGMLDAEVAKEASKRHGNNTNFEIISMMADKRKELALREAAAAAMLMQRPPGQGPPGVPTAVMYPPPPPYLGGPGPSPTGAGTFAFPSAAATAALFPAGLPPTMHAGLDRRLLRAPGRASRPKKQFICKFCNRQFTKSYNLLIHERTHTDERPYSCDICGKAFRRQDHLRDHRYIHSKEKPFKCTECGKGFCQSRTLAVHKILHMEESPHKCPVCSRSFNQRSNLKTHLLTHTDHKPYECSSCGKVFRRNCDLRRHALTHAVGDVPSEYVDVGEEDEGRHLSGDEEDTLLEVDSPRQSPVHRLHAGTPTQELGSGADTDVENTSSDARAAARMRLKRKACYDAAEISDESEEEFEEDDDLEEADLEETELAEDEDEVETVKSMPREGLLEPRPTGQGVTHCHHEGGETYTMRPSHEIRGDVHEPINNSSSPHTFGGPPAAGSAFMPSSPSARYNPMRALPGAGESIHSPSTSNGPEPYIPMLHVRRDLHPKGLLLTSADIPPGVMIAAPPPVGAPTQPAPPLTAPTITLPSAVLANSGTQASGASPSAPQPQPPPLPPLIEPPGKCLQPPLHSPLESMPSFLGSIPIRKRIVGLEQMADAQRAYNAAAQQATNSGLMALNMTRSHGVMKIHPPTLLTGKPYLTAVNQTSLLCEPKSLISVPSGSVPPPGSSSHADTSTLMSRDSVVVTGITVGSAAQLSNGSNERHFLLRPATNPINMNTQEPLTGGGDRTRSAISPASTTMTLQQQQQQQHQQHQQQQPPHPSAAPTRRTGFSIEDIMRR</sequence>
<evidence type="ECO:0000256" key="11">
    <source>
        <dbReference type="PROSITE-ProRule" id="PRU00042"/>
    </source>
</evidence>
<dbReference type="Pfam" id="PF00096">
    <property type="entry name" value="zf-C2H2"/>
    <property type="match status" value="5"/>
</dbReference>
<feature type="compositionally biased region" description="Polar residues" evidence="12">
    <location>
        <begin position="848"/>
        <end position="859"/>
    </location>
</feature>
<feature type="compositionally biased region" description="Polar residues" evidence="12">
    <location>
        <begin position="829"/>
        <end position="838"/>
    </location>
</feature>
<feature type="compositionally biased region" description="Acidic residues" evidence="12">
    <location>
        <begin position="460"/>
        <end position="492"/>
    </location>
</feature>
<keyword evidence="8" id="KW-0805">Transcription regulation</keyword>
<evidence type="ECO:0000259" key="13">
    <source>
        <dbReference type="PROSITE" id="PS50157"/>
    </source>
</evidence>
<evidence type="ECO:0000256" key="10">
    <source>
        <dbReference type="ARBA" id="ARBA00023242"/>
    </source>
</evidence>
<feature type="compositionally biased region" description="Basic and acidic residues" evidence="12">
    <location>
        <begin position="528"/>
        <end position="538"/>
    </location>
</feature>
<dbReference type="Proteomes" id="UP000606786">
    <property type="component" value="Unassembled WGS sequence"/>
</dbReference>
<organism evidence="14 15">
    <name type="scientific">Ceratitis capitata</name>
    <name type="common">Mediterranean fruit fly</name>
    <name type="synonym">Tephritis capitata</name>
    <dbReference type="NCBI Taxonomy" id="7213"/>
    <lineage>
        <taxon>Eukaryota</taxon>
        <taxon>Metazoa</taxon>
        <taxon>Ecdysozoa</taxon>
        <taxon>Arthropoda</taxon>
        <taxon>Hexapoda</taxon>
        <taxon>Insecta</taxon>
        <taxon>Pterygota</taxon>
        <taxon>Neoptera</taxon>
        <taxon>Endopterygota</taxon>
        <taxon>Diptera</taxon>
        <taxon>Brachycera</taxon>
        <taxon>Muscomorpha</taxon>
        <taxon>Tephritoidea</taxon>
        <taxon>Tephritidae</taxon>
        <taxon>Ceratitis</taxon>
        <taxon>Ceratitis</taxon>
    </lineage>
</organism>
<proteinExistence type="predicted"/>
<dbReference type="PROSITE" id="PS00028">
    <property type="entry name" value="ZINC_FINGER_C2H2_1"/>
    <property type="match status" value="5"/>
</dbReference>
<dbReference type="EMBL" id="CAJHJT010000012">
    <property type="protein sequence ID" value="CAD7000238.1"/>
    <property type="molecule type" value="Genomic_DNA"/>
</dbReference>
<evidence type="ECO:0000256" key="7">
    <source>
        <dbReference type="ARBA" id="ARBA00022833"/>
    </source>
</evidence>
<feature type="region of interest" description="Disordered" evidence="12">
    <location>
        <begin position="652"/>
        <end position="688"/>
    </location>
</feature>
<dbReference type="SMART" id="SM00355">
    <property type="entry name" value="ZnF_C2H2"/>
    <property type="match status" value="5"/>
</dbReference>
<feature type="compositionally biased region" description="Low complexity" evidence="12">
    <location>
        <begin position="860"/>
        <end position="874"/>
    </location>
</feature>
<evidence type="ECO:0000313" key="14">
    <source>
        <dbReference type="EMBL" id="CAD7000238.1"/>
    </source>
</evidence>
<dbReference type="GO" id="GO:0000981">
    <property type="term" value="F:DNA-binding transcription factor activity, RNA polymerase II-specific"/>
    <property type="evidence" value="ECO:0007669"/>
    <property type="project" value="TreeGrafter"/>
</dbReference>
<dbReference type="FunFam" id="3.30.160.60:FF:000311">
    <property type="entry name" value="protein odd-skipped-related 2 isoform X1"/>
    <property type="match status" value="1"/>
</dbReference>
<accession>A0A811UPJ2</accession>
<feature type="region of interest" description="Disordered" evidence="12">
    <location>
        <begin position="826"/>
        <end position="896"/>
    </location>
</feature>
<dbReference type="GO" id="GO:0007366">
    <property type="term" value="P:periodic partitioning by pair rule gene"/>
    <property type="evidence" value="ECO:0007669"/>
    <property type="project" value="UniProtKB-KW"/>
</dbReference>
<keyword evidence="10" id="KW-0539">Nucleus</keyword>
<dbReference type="GO" id="GO:0016348">
    <property type="term" value="P:imaginal disc-derived leg joint morphogenesis"/>
    <property type="evidence" value="ECO:0007669"/>
    <property type="project" value="UniProtKB-ARBA"/>
</dbReference>
<evidence type="ECO:0000256" key="2">
    <source>
        <dbReference type="ARBA" id="ARBA00022473"/>
    </source>
</evidence>
<evidence type="ECO:0000256" key="12">
    <source>
        <dbReference type="SAM" id="MobiDB-lite"/>
    </source>
</evidence>
<dbReference type="GO" id="GO:0008270">
    <property type="term" value="F:zinc ion binding"/>
    <property type="evidence" value="ECO:0007669"/>
    <property type="project" value="UniProtKB-KW"/>
</dbReference>
<reference evidence="14" key="1">
    <citation type="submission" date="2020-11" db="EMBL/GenBank/DDBJ databases">
        <authorList>
            <person name="Whitehead M."/>
        </authorList>
    </citation>
    <scope>NUCLEOTIDE SEQUENCE</scope>
    <source>
        <strain evidence="14">EGII</strain>
    </source>
</reference>
<evidence type="ECO:0000256" key="6">
    <source>
        <dbReference type="ARBA" id="ARBA00022788"/>
    </source>
</evidence>
<feature type="domain" description="C2H2-type" evidence="13">
    <location>
        <begin position="353"/>
        <end position="376"/>
    </location>
</feature>
<evidence type="ECO:0000256" key="8">
    <source>
        <dbReference type="ARBA" id="ARBA00023015"/>
    </source>
</evidence>
<name>A0A811UPJ2_CERCA</name>
<keyword evidence="6" id="KW-0562">Pair-rule protein</keyword>
<dbReference type="InterPro" id="IPR013087">
    <property type="entry name" value="Znf_C2H2_type"/>
</dbReference>
<keyword evidence="5 11" id="KW-0863">Zinc-finger</keyword>
<feature type="domain" description="C2H2-type" evidence="13">
    <location>
        <begin position="325"/>
        <end position="352"/>
    </location>
</feature>
<feature type="compositionally biased region" description="Pro residues" evidence="12">
    <location>
        <begin position="663"/>
        <end position="676"/>
    </location>
</feature>
<keyword evidence="15" id="KW-1185">Reference proteome</keyword>
<dbReference type="FunFam" id="3.30.160.60:FF:000318">
    <property type="entry name" value="Odd-skipped-related transciption factor 2"/>
    <property type="match status" value="1"/>
</dbReference>
<feature type="region of interest" description="Disordered" evidence="12">
    <location>
        <begin position="775"/>
        <end position="794"/>
    </location>
</feature>
<feature type="domain" description="C2H2-type" evidence="13">
    <location>
        <begin position="269"/>
        <end position="296"/>
    </location>
</feature>
<keyword evidence="3" id="KW-0479">Metal-binding</keyword>
<dbReference type="GO" id="GO:0048619">
    <property type="term" value="P:embryonic hindgut morphogenesis"/>
    <property type="evidence" value="ECO:0007669"/>
    <property type="project" value="TreeGrafter"/>
</dbReference>
<evidence type="ECO:0000256" key="4">
    <source>
        <dbReference type="ARBA" id="ARBA00022737"/>
    </source>
</evidence>
<comment type="caution">
    <text evidence="14">The sequence shown here is derived from an EMBL/GenBank/DDBJ whole genome shotgun (WGS) entry which is preliminary data.</text>
</comment>
<feature type="region of interest" description="Disordered" evidence="12">
    <location>
        <begin position="1"/>
        <end position="48"/>
    </location>
</feature>
<dbReference type="FunFam" id="3.30.160.60:FF:000254">
    <property type="entry name" value="Odd-skipped related transciption factor 1"/>
    <property type="match status" value="1"/>
</dbReference>
<keyword evidence="7" id="KW-0862">Zinc</keyword>
<gene>
    <name evidence="14" type="ORF">CCAP1982_LOCUS8730</name>
</gene>
<dbReference type="FunFam" id="3.30.160.60:FF:000958">
    <property type="entry name" value="Odd skipped"/>
    <property type="match status" value="1"/>
</dbReference>
<keyword evidence="4" id="KW-0677">Repeat</keyword>
<dbReference type="InterPro" id="IPR050717">
    <property type="entry name" value="C2H2-ZF_Transcription_Reg"/>
</dbReference>
<evidence type="ECO:0000256" key="9">
    <source>
        <dbReference type="ARBA" id="ARBA00023163"/>
    </source>
</evidence>
<feature type="region of interest" description="Disordered" evidence="12">
    <location>
        <begin position="458"/>
        <end position="592"/>
    </location>
</feature>
<keyword evidence="9" id="KW-0804">Transcription</keyword>